<dbReference type="InterPro" id="IPR008030">
    <property type="entry name" value="NmrA-like"/>
</dbReference>
<dbReference type="Gene3D" id="3.40.50.720">
    <property type="entry name" value="NAD(P)-binding Rossmann-like Domain"/>
    <property type="match status" value="1"/>
</dbReference>
<dbReference type="NCBIfam" id="TIGR03649">
    <property type="entry name" value="ergot_EASG"/>
    <property type="match status" value="1"/>
</dbReference>
<dbReference type="UniPathway" id="UPA00327"/>
<dbReference type="KEGG" id="psco:LY89DRAFT_694591"/>
<dbReference type="GO" id="GO:0035835">
    <property type="term" value="P:indole alkaloid biosynthetic process"/>
    <property type="evidence" value="ECO:0007669"/>
    <property type="project" value="UniProtKB-UniPathway"/>
</dbReference>
<dbReference type="STRING" id="149040.A0A194XLE1"/>
<dbReference type="InParanoid" id="A0A194XLE1"/>
<evidence type="ECO:0000256" key="2">
    <source>
        <dbReference type="ARBA" id="ARBA00005372"/>
    </source>
</evidence>
<organism evidence="6 7">
    <name type="scientific">Mollisia scopiformis</name>
    <name type="common">Conifer needle endophyte fungus</name>
    <name type="synonym">Phialocephala scopiformis</name>
    <dbReference type="NCBI Taxonomy" id="149040"/>
    <lineage>
        <taxon>Eukaryota</taxon>
        <taxon>Fungi</taxon>
        <taxon>Dikarya</taxon>
        <taxon>Ascomycota</taxon>
        <taxon>Pezizomycotina</taxon>
        <taxon>Leotiomycetes</taxon>
        <taxon>Helotiales</taxon>
        <taxon>Mollisiaceae</taxon>
        <taxon>Mollisia</taxon>
    </lineage>
</organism>
<keyword evidence="3" id="KW-0017">Alkaloid metabolism</keyword>
<dbReference type="PANTHER" id="PTHR43162">
    <property type="match status" value="1"/>
</dbReference>
<dbReference type="RefSeq" id="XP_018075259.1">
    <property type="nucleotide sequence ID" value="XM_018216713.1"/>
</dbReference>
<reference evidence="6 7" key="1">
    <citation type="submission" date="2015-10" db="EMBL/GenBank/DDBJ databases">
        <title>Full genome of DAOMC 229536 Phialocephala scopiformis, a fungal endophyte of spruce producing the potent anti-insectan compound rugulosin.</title>
        <authorList>
            <consortium name="DOE Joint Genome Institute"/>
            <person name="Walker A.K."/>
            <person name="Frasz S.L."/>
            <person name="Seifert K.A."/>
            <person name="Miller J.D."/>
            <person name="Mondo S.J."/>
            <person name="Labutti K."/>
            <person name="Lipzen A."/>
            <person name="Dockter R."/>
            <person name="Kennedy M."/>
            <person name="Grigoriev I.V."/>
            <person name="Spatafora J.W."/>
        </authorList>
    </citation>
    <scope>NUCLEOTIDE SEQUENCE [LARGE SCALE GENOMIC DNA]</scope>
    <source>
        <strain evidence="6 7">CBS 120377</strain>
    </source>
</reference>
<name>A0A194XLE1_MOLSC</name>
<dbReference type="Gene3D" id="3.90.25.10">
    <property type="entry name" value="UDP-galactose 4-epimerase, domain 1"/>
    <property type="match status" value="1"/>
</dbReference>
<dbReference type="InterPro" id="IPR021858">
    <property type="entry name" value="Fun_TF"/>
</dbReference>
<feature type="domain" description="NmrA-like" evidence="5">
    <location>
        <begin position="391"/>
        <end position="645"/>
    </location>
</feature>
<comment type="pathway">
    <text evidence="1">Alkaloid biosynthesis; ergot alkaloid biosynthesis.</text>
</comment>
<dbReference type="SUPFAM" id="SSF51735">
    <property type="entry name" value="NAD(P)-binding Rossmann-fold domains"/>
    <property type="match status" value="1"/>
</dbReference>
<evidence type="ECO:0000256" key="3">
    <source>
        <dbReference type="ARBA" id="ARBA00022589"/>
    </source>
</evidence>
<evidence type="ECO:0000259" key="5">
    <source>
        <dbReference type="Pfam" id="PF05368"/>
    </source>
</evidence>
<dbReference type="InterPro" id="IPR019901">
    <property type="entry name" value="Ergot_alkaloid_biosynthesis"/>
</dbReference>
<dbReference type="InterPro" id="IPR036291">
    <property type="entry name" value="NAD(P)-bd_dom_sf"/>
</dbReference>
<evidence type="ECO:0000313" key="6">
    <source>
        <dbReference type="EMBL" id="KUJ20904.1"/>
    </source>
</evidence>
<evidence type="ECO:0000256" key="1">
    <source>
        <dbReference type="ARBA" id="ARBA00005107"/>
    </source>
</evidence>
<dbReference type="InterPro" id="IPR051604">
    <property type="entry name" value="Ergot_Alk_Oxidoreductase"/>
</dbReference>
<proteinExistence type="inferred from homology"/>
<dbReference type="EMBL" id="KQ947408">
    <property type="protein sequence ID" value="KUJ20904.1"/>
    <property type="molecule type" value="Genomic_DNA"/>
</dbReference>
<accession>A0A194XLE1</accession>
<evidence type="ECO:0000313" key="7">
    <source>
        <dbReference type="Proteomes" id="UP000070700"/>
    </source>
</evidence>
<protein>
    <submittedName>
        <fullName evidence="6">NAD(P)-binding protein</fullName>
    </submittedName>
</protein>
<comment type="similarity">
    <text evidence="2">Belongs to the fgaFS/easG family.</text>
</comment>
<dbReference type="Pfam" id="PF11951">
    <property type="entry name" value="Fungal_trans_2"/>
    <property type="match status" value="1"/>
</dbReference>
<evidence type="ECO:0000256" key="4">
    <source>
        <dbReference type="ARBA" id="ARBA00023002"/>
    </source>
</evidence>
<dbReference type="GO" id="GO:0016491">
    <property type="term" value="F:oxidoreductase activity"/>
    <property type="evidence" value="ECO:0007669"/>
    <property type="project" value="UniProtKB-KW"/>
</dbReference>
<dbReference type="AlphaFoldDB" id="A0A194XLE1"/>
<dbReference type="PANTHER" id="PTHR43162:SF1">
    <property type="entry name" value="PRESTALK A DIFFERENTIATION PROTEIN A"/>
    <property type="match status" value="1"/>
</dbReference>
<keyword evidence="7" id="KW-1185">Reference proteome</keyword>
<dbReference type="Pfam" id="PF05368">
    <property type="entry name" value="NmrA"/>
    <property type="match status" value="1"/>
</dbReference>
<sequence>MHHFITFCSRFIAYSNDNEGNPFQMQLFPKASSSPALLHAMAALAAGHLSRTQKQHEIPATNHYTLALRELNSSLSDPVVARSDQTLGACLLLCVFEISNSDNSLWLEHLQGARDLILFRGGPKTSDYLTRMFSFLDISGSLSSGGGPLLEGNYWLNNDLNEEQDDKTQLAGWPYYDTDHTMVNHFHELMVYMAKLSRLSAESMSDIGSQHPEMIAEKAAQIHSELMTWWSACPEKLRNQSNDWRRQLRPRKLTVPETLEEEAFSSVRSCVQACVIYLNHILDPMGREPQKQEVIDAISDILAIAQETPEGYGLEMGQYWGLFMAGIAVFNDEVAEDLIRRKLKADTSVSIYHADRPHDLLEILWKRQHQYGTKYDWRQVQIQMGIQIPSTGTVLLTGGTGKISSRIAPLLSANGNDVLIASRSGNSPELASCKGVKFDWLDESTYKTAFECASISAIFLVAPPIMDCLPPMKTFIDLAIKNGVKRFVLLSASVLEDGDGPIMTAVASYIKGLKVEYAILQPTWFMENFSEVQHLPTIRDQDQIITATGQGKVPFVRAEDIAAVAFRALTEEVPHNKDHLILGPRLWSYDEVAALLTQKLGRKISHLKISEAEFAQGIANFMPEDYAKMLAKLETVIKNGGEERLNDVVSKVTGREPKRFEDFVDEMVGKGVWDKSSEE</sequence>
<dbReference type="OrthoDB" id="3509362at2759"/>
<keyword evidence="4" id="KW-0560">Oxidoreductase</keyword>
<dbReference type="Proteomes" id="UP000070700">
    <property type="component" value="Unassembled WGS sequence"/>
</dbReference>
<gene>
    <name evidence="6" type="ORF">LY89DRAFT_694591</name>
</gene>
<dbReference type="GeneID" id="28826439"/>